<dbReference type="EMBL" id="VCNI01000002">
    <property type="protein sequence ID" value="TMU55676.1"/>
    <property type="molecule type" value="Genomic_DNA"/>
</dbReference>
<dbReference type="InterPro" id="IPR002104">
    <property type="entry name" value="Integrase_catalytic"/>
</dbReference>
<keyword evidence="2" id="KW-0238">DNA-binding</keyword>
<dbReference type="PANTHER" id="PTHR30349:SF41">
    <property type="entry name" value="INTEGRASE_RECOMBINASE PROTEIN MJ0367-RELATED"/>
    <property type="match status" value="1"/>
</dbReference>
<comment type="similarity">
    <text evidence="1">Belongs to the 'phage' integrase family.</text>
</comment>
<proteinExistence type="inferred from homology"/>
<evidence type="ECO:0000313" key="6">
    <source>
        <dbReference type="Proteomes" id="UP000751614"/>
    </source>
</evidence>
<evidence type="ECO:0000259" key="4">
    <source>
        <dbReference type="PROSITE" id="PS51898"/>
    </source>
</evidence>
<protein>
    <submittedName>
        <fullName evidence="5">Site-specific integrase</fullName>
    </submittedName>
</protein>
<dbReference type="PROSITE" id="PS51898">
    <property type="entry name" value="TYR_RECOMBINASE"/>
    <property type="match status" value="1"/>
</dbReference>
<dbReference type="InterPro" id="IPR011010">
    <property type="entry name" value="DNA_brk_join_enz"/>
</dbReference>
<dbReference type="InterPro" id="IPR013762">
    <property type="entry name" value="Integrase-like_cat_sf"/>
</dbReference>
<reference evidence="5 6" key="1">
    <citation type="submission" date="2019-05" db="EMBL/GenBank/DDBJ databases">
        <title>Flagellimonas sp. AsT0115, sp. nov., isolated from a marine red algae, Asparagopsis taxiformis.</title>
        <authorList>
            <person name="Kim J."/>
            <person name="Jeong S.E."/>
            <person name="Jeon C.O."/>
        </authorList>
    </citation>
    <scope>NUCLEOTIDE SEQUENCE [LARGE SCALE GENOMIC DNA]</scope>
    <source>
        <strain evidence="5 6">AsT0115</strain>
    </source>
</reference>
<keyword evidence="6" id="KW-1185">Reference proteome</keyword>
<evidence type="ECO:0000313" key="5">
    <source>
        <dbReference type="EMBL" id="TMU55676.1"/>
    </source>
</evidence>
<comment type="caution">
    <text evidence="5">The sequence shown here is derived from an EMBL/GenBank/DDBJ whole genome shotgun (WGS) entry which is preliminary data.</text>
</comment>
<dbReference type="InterPro" id="IPR010998">
    <property type="entry name" value="Integrase_recombinase_N"/>
</dbReference>
<evidence type="ECO:0000256" key="1">
    <source>
        <dbReference type="ARBA" id="ARBA00008857"/>
    </source>
</evidence>
<dbReference type="Pfam" id="PF00589">
    <property type="entry name" value="Phage_integrase"/>
    <property type="match status" value="1"/>
</dbReference>
<dbReference type="Gene3D" id="1.10.443.10">
    <property type="entry name" value="Intergrase catalytic core"/>
    <property type="match status" value="1"/>
</dbReference>
<accession>A0ABY2WLG2</accession>
<organism evidence="5 6">
    <name type="scientific">Flagellimonas algicola</name>
    <dbReference type="NCBI Taxonomy" id="2583815"/>
    <lineage>
        <taxon>Bacteria</taxon>
        <taxon>Pseudomonadati</taxon>
        <taxon>Bacteroidota</taxon>
        <taxon>Flavobacteriia</taxon>
        <taxon>Flavobacteriales</taxon>
        <taxon>Flavobacteriaceae</taxon>
        <taxon>Flagellimonas</taxon>
    </lineage>
</organism>
<feature type="domain" description="Tyr recombinase" evidence="4">
    <location>
        <begin position="262"/>
        <end position="448"/>
    </location>
</feature>
<evidence type="ECO:0000256" key="3">
    <source>
        <dbReference type="ARBA" id="ARBA00023172"/>
    </source>
</evidence>
<sequence length="455" mass="52297">MATLSLFLKTVHDTVHVLGKKPSFSEPKIYTGGAKPSEWSRLSKKERDIALSKDWYVYWSFRDPGTGKLRRQPNIKAGANRYKTKRERYAHLRTLSRSLQFLLEQGFSPYADNSHLNAVLGLDGMAGRQPQNVAEKVVIEPDTGKGHQNDSQTGAKLLQPAIKEALVYKEHVLSPSSYSRFKSRTQQFAQWAHNNLGHQATVSQLDKKSIMAYLTFVLKRTSPRTHNNTKADLSSLFQFFEDSGHIPHNFVKGIRSLKSNPNLHKTYTPKQLQELEGYLEKNDPILLLFIRFVSYAFLRPIEVCRLRVGDLDIEQRRIYVQTKTKKRAAKILPDILLEHLPDLSRALPENHLFALHQIGGVWNTLEDNKRNHYSKQFKKAKDILGLGKEYGLYSYRHTFITKLYRKLVKKYPPVVAKGKLMLITGHATMPALEKYLRDINAELPEDYSHLFGEET</sequence>
<dbReference type="Proteomes" id="UP000751614">
    <property type="component" value="Unassembled WGS sequence"/>
</dbReference>
<dbReference type="RefSeq" id="WP_138838069.1">
    <property type="nucleotide sequence ID" value="NZ_VCNI01000002.1"/>
</dbReference>
<dbReference type="InterPro" id="IPR050090">
    <property type="entry name" value="Tyrosine_recombinase_XerCD"/>
</dbReference>
<evidence type="ECO:0000256" key="2">
    <source>
        <dbReference type="ARBA" id="ARBA00023125"/>
    </source>
</evidence>
<dbReference type="SUPFAM" id="SSF56349">
    <property type="entry name" value="DNA breaking-rejoining enzymes"/>
    <property type="match status" value="1"/>
</dbReference>
<name>A0ABY2WLG2_9FLAO</name>
<dbReference type="Gene3D" id="1.10.150.130">
    <property type="match status" value="1"/>
</dbReference>
<dbReference type="PANTHER" id="PTHR30349">
    <property type="entry name" value="PHAGE INTEGRASE-RELATED"/>
    <property type="match status" value="1"/>
</dbReference>
<keyword evidence="3" id="KW-0233">DNA recombination</keyword>
<gene>
    <name evidence="5" type="ORF">FGG15_16055</name>
</gene>